<gene>
    <name evidence="7" type="ORF">HMPREF1064_04225</name>
</gene>
<keyword evidence="2" id="KW-0805">Transcription regulation</keyword>
<dbReference type="GO" id="GO:0006352">
    <property type="term" value="P:DNA-templated transcription initiation"/>
    <property type="evidence" value="ECO:0007669"/>
    <property type="project" value="InterPro"/>
</dbReference>
<dbReference type="InterPro" id="IPR013324">
    <property type="entry name" value="RNA_pol_sigma_r3/r4-like"/>
</dbReference>
<dbReference type="Pfam" id="PF08281">
    <property type="entry name" value="Sigma70_r4_2"/>
    <property type="match status" value="1"/>
</dbReference>
<proteinExistence type="inferred from homology"/>
<dbReference type="InterPro" id="IPR013325">
    <property type="entry name" value="RNA_pol_sigma_r2"/>
</dbReference>
<dbReference type="InterPro" id="IPR036388">
    <property type="entry name" value="WH-like_DNA-bd_sf"/>
</dbReference>
<dbReference type="InterPro" id="IPR014284">
    <property type="entry name" value="RNA_pol_sigma-70_dom"/>
</dbReference>
<feature type="domain" description="RNA polymerase sigma-70 region 2" evidence="5">
    <location>
        <begin position="60"/>
        <end position="122"/>
    </location>
</feature>
<keyword evidence="8" id="KW-1185">Reference proteome</keyword>
<keyword evidence="4" id="KW-0804">Transcription</keyword>
<dbReference type="NCBIfam" id="TIGR02985">
    <property type="entry name" value="Sig70_bacteroi1"/>
    <property type="match status" value="1"/>
</dbReference>
<dbReference type="Proteomes" id="UP000005974">
    <property type="component" value="Unassembled WGS sequence"/>
</dbReference>
<dbReference type="AlphaFoldDB" id="I9F4B7"/>
<dbReference type="GO" id="GO:0003677">
    <property type="term" value="F:DNA binding"/>
    <property type="evidence" value="ECO:0007669"/>
    <property type="project" value="InterPro"/>
</dbReference>
<protein>
    <submittedName>
        <fullName evidence="7">RNA polymerase sigma-70 factor, expansion family 1</fullName>
    </submittedName>
</protein>
<dbReference type="GO" id="GO:0016987">
    <property type="term" value="F:sigma factor activity"/>
    <property type="evidence" value="ECO:0007669"/>
    <property type="project" value="UniProtKB-KW"/>
</dbReference>
<dbReference type="Pfam" id="PF04542">
    <property type="entry name" value="Sigma70_r2"/>
    <property type="match status" value="1"/>
</dbReference>
<organism evidence="7 8">
    <name type="scientific">Phocaeicola dorei CL02T12C06</name>
    <dbReference type="NCBI Taxonomy" id="997876"/>
    <lineage>
        <taxon>Bacteria</taxon>
        <taxon>Pseudomonadati</taxon>
        <taxon>Bacteroidota</taxon>
        <taxon>Bacteroidia</taxon>
        <taxon>Bacteroidales</taxon>
        <taxon>Bacteroidaceae</taxon>
        <taxon>Phocaeicola</taxon>
    </lineage>
</organism>
<evidence type="ECO:0000256" key="3">
    <source>
        <dbReference type="ARBA" id="ARBA00023082"/>
    </source>
</evidence>
<feature type="domain" description="RNA polymerase sigma factor 70 region 4 type 2" evidence="6">
    <location>
        <begin position="162"/>
        <end position="214"/>
    </location>
</feature>
<dbReference type="InterPro" id="IPR013249">
    <property type="entry name" value="RNA_pol_sigma70_r4_t2"/>
</dbReference>
<dbReference type="HOGENOM" id="CLU_047691_4_3_10"/>
<dbReference type="Gene3D" id="1.10.10.10">
    <property type="entry name" value="Winged helix-like DNA-binding domain superfamily/Winged helix DNA-binding domain"/>
    <property type="match status" value="1"/>
</dbReference>
<evidence type="ECO:0000256" key="2">
    <source>
        <dbReference type="ARBA" id="ARBA00023015"/>
    </source>
</evidence>
<accession>I9F4B7</accession>
<evidence type="ECO:0000256" key="1">
    <source>
        <dbReference type="ARBA" id="ARBA00010641"/>
    </source>
</evidence>
<reference evidence="7 8" key="1">
    <citation type="submission" date="2012-02" db="EMBL/GenBank/DDBJ databases">
        <title>The Genome Sequence of Bacteroides dorei CL02T12C06.</title>
        <authorList>
            <consortium name="The Broad Institute Genome Sequencing Platform"/>
            <person name="Earl A."/>
            <person name="Ward D."/>
            <person name="Feldgarden M."/>
            <person name="Gevers D."/>
            <person name="Zitomersky N.L."/>
            <person name="Coyne M.J."/>
            <person name="Comstock L.E."/>
            <person name="Young S.K."/>
            <person name="Zeng Q."/>
            <person name="Gargeya S."/>
            <person name="Fitzgerald M."/>
            <person name="Haas B."/>
            <person name="Abouelleil A."/>
            <person name="Alvarado L."/>
            <person name="Arachchi H.M."/>
            <person name="Berlin A."/>
            <person name="Chapman S.B."/>
            <person name="Gearin G."/>
            <person name="Goldberg J."/>
            <person name="Griggs A."/>
            <person name="Gujja S."/>
            <person name="Hansen M."/>
            <person name="Heiman D."/>
            <person name="Howarth C."/>
            <person name="Larimer J."/>
            <person name="Lui A."/>
            <person name="MacDonald P.J.P."/>
            <person name="McCowen C."/>
            <person name="Montmayeur A."/>
            <person name="Murphy C."/>
            <person name="Neiman D."/>
            <person name="Pearson M."/>
            <person name="Priest M."/>
            <person name="Roberts A."/>
            <person name="Saif S."/>
            <person name="Shea T."/>
            <person name="Sisk P."/>
            <person name="Stolte C."/>
            <person name="Sykes S."/>
            <person name="Wortman J."/>
            <person name="Nusbaum C."/>
            <person name="Birren B."/>
        </authorList>
    </citation>
    <scope>NUCLEOTIDE SEQUENCE [LARGE SCALE GENOMIC DNA]</scope>
    <source>
        <strain evidence="7 8">CL02T12C06</strain>
    </source>
</reference>
<dbReference type="PANTHER" id="PTHR43133:SF46">
    <property type="entry name" value="RNA POLYMERASE SIGMA-70 FACTOR ECF SUBFAMILY"/>
    <property type="match status" value="1"/>
</dbReference>
<dbReference type="NCBIfam" id="TIGR02937">
    <property type="entry name" value="sigma70-ECF"/>
    <property type="match status" value="1"/>
</dbReference>
<dbReference type="CDD" id="cd06171">
    <property type="entry name" value="Sigma70_r4"/>
    <property type="match status" value="1"/>
</dbReference>
<dbReference type="PANTHER" id="PTHR43133">
    <property type="entry name" value="RNA POLYMERASE ECF-TYPE SIGMA FACTO"/>
    <property type="match status" value="1"/>
</dbReference>
<comment type="similarity">
    <text evidence="1">Belongs to the sigma-70 factor family. ECF subfamily.</text>
</comment>
<dbReference type="SUPFAM" id="SSF88659">
    <property type="entry name" value="Sigma3 and sigma4 domains of RNA polymerase sigma factors"/>
    <property type="match status" value="1"/>
</dbReference>
<dbReference type="Gene3D" id="1.10.1740.10">
    <property type="match status" value="1"/>
</dbReference>
<evidence type="ECO:0000259" key="6">
    <source>
        <dbReference type="Pfam" id="PF08281"/>
    </source>
</evidence>
<evidence type="ECO:0000259" key="5">
    <source>
        <dbReference type="Pfam" id="PF04542"/>
    </source>
</evidence>
<dbReference type="SUPFAM" id="SSF88946">
    <property type="entry name" value="Sigma2 domain of RNA polymerase sigma factors"/>
    <property type="match status" value="1"/>
</dbReference>
<dbReference type="InterPro" id="IPR014327">
    <property type="entry name" value="RNA_pol_sigma70_bacteroid"/>
</dbReference>
<dbReference type="PATRIC" id="fig|997876.3.peg.4419"/>
<name>I9F4B7_9BACT</name>
<keyword evidence="3" id="KW-0731">Sigma factor</keyword>
<evidence type="ECO:0000313" key="8">
    <source>
        <dbReference type="Proteomes" id="UP000005974"/>
    </source>
</evidence>
<evidence type="ECO:0000313" key="7">
    <source>
        <dbReference type="EMBL" id="EIY27804.1"/>
    </source>
</evidence>
<comment type="caution">
    <text evidence="7">The sequence shown here is derived from an EMBL/GenBank/DDBJ whole genome shotgun (WGS) entry which is preliminary data.</text>
</comment>
<evidence type="ECO:0000256" key="4">
    <source>
        <dbReference type="ARBA" id="ARBA00023163"/>
    </source>
</evidence>
<dbReference type="InterPro" id="IPR007627">
    <property type="entry name" value="RNA_pol_sigma70_r2"/>
</dbReference>
<dbReference type="EMBL" id="AGXJ01000084">
    <property type="protein sequence ID" value="EIY27804.1"/>
    <property type="molecule type" value="Genomic_DNA"/>
</dbReference>
<dbReference type="InterPro" id="IPR039425">
    <property type="entry name" value="RNA_pol_sigma-70-like"/>
</dbReference>
<sequence length="238" mass="27796">MLSFCCRGGLNLRENCMMSGSFLPLQWMIGSLFGTLAPSSYKGELYNMNEELDDTYKAVFRQCYPKLLFYATRLVGTEEAEDVVQDVFVELWRRRDSVVIGEQILAFLYRSVYTKAINLLKHQVIENNYSAAMIEIYERKLQYYQPDHAEVIKKIENQELRQEIFEAINELPDKCKEVFKLSYLHDMKNKEIADTLGISLRTVEAHMYKALKFLRERLSHLLLSLIIFSAKLLSVFTS</sequence>